<dbReference type="GO" id="GO:0005509">
    <property type="term" value="F:calcium ion binding"/>
    <property type="evidence" value="ECO:0007669"/>
    <property type="project" value="InterPro"/>
</dbReference>
<evidence type="ECO:0000313" key="4">
    <source>
        <dbReference type="Proteomes" id="UP000694844"/>
    </source>
</evidence>
<reference evidence="5" key="1">
    <citation type="submission" date="2025-08" db="UniProtKB">
        <authorList>
            <consortium name="RefSeq"/>
        </authorList>
    </citation>
    <scope>IDENTIFICATION</scope>
    <source>
        <tissue evidence="5">Whole sample</tissue>
    </source>
</reference>
<dbReference type="RefSeq" id="XP_022295410.1">
    <property type="nucleotide sequence ID" value="XM_022439702.1"/>
</dbReference>
<evidence type="ECO:0000259" key="3">
    <source>
        <dbReference type="PROSITE" id="PS50222"/>
    </source>
</evidence>
<dbReference type="PROSITE" id="PS00018">
    <property type="entry name" value="EF_HAND_1"/>
    <property type="match status" value="1"/>
</dbReference>
<dbReference type="Proteomes" id="UP000694844">
    <property type="component" value="Chromosome 7"/>
</dbReference>
<dbReference type="GeneID" id="111105415"/>
<accession>A0A8B8AW49</accession>
<feature type="chain" id="PRO_5034852568" evidence="2">
    <location>
        <begin position="23"/>
        <end position="108"/>
    </location>
</feature>
<dbReference type="SUPFAM" id="SSF47473">
    <property type="entry name" value="EF-hand"/>
    <property type="match status" value="1"/>
</dbReference>
<dbReference type="PROSITE" id="PS50222">
    <property type="entry name" value="EF_HAND_2"/>
    <property type="match status" value="1"/>
</dbReference>
<protein>
    <submittedName>
        <fullName evidence="5">Uncharacterized protein LOC111105415</fullName>
    </submittedName>
</protein>
<dbReference type="Gene3D" id="1.10.238.10">
    <property type="entry name" value="EF-hand"/>
    <property type="match status" value="1"/>
</dbReference>
<evidence type="ECO:0000313" key="5">
    <source>
        <dbReference type="RefSeq" id="XP_022295410.1"/>
    </source>
</evidence>
<evidence type="ECO:0000256" key="1">
    <source>
        <dbReference type="ARBA" id="ARBA00022837"/>
    </source>
</evidence>
<dbReference type="InterPro" id="IPR002048">
    <property type="entry name" value="EF_hand_dom"/>
</dbReference>
<feature type="signal peptide" evidence="2">
    <location>
        <begin position="1"/>
        <end position="22"/>
    </location>
</feature>
<dbReference type="InterPro" id="IPR011992">
    <property type="entry name" value="EF-hand-dom_pair"/>
</dbReference>
<sequence>MRAASLILCLLILHSLTEDIEGKRLWDRVRRWIGKRDTGTGAEGFPCQFSKWDTNKDGKVDKAEFEAMLKDKENEVTLGKLFMLIDSNEDTFISEEELKQGPLQLAGC</sequence>
<gene>
    <name evidence="5" type="primary">LOC111105415</name>
</gene>
<proteinExistence type="predicted"/>
<dbReference type="SMART" id="SM00054">
    <property type="entry name" value="EFh"/>
    <property type="match status" value="2"/>
</dbReference>
<keyword evidence="4" id="KW-1185">Reference proteome</keyword>
<keyword evidence="2" id="KW-0732">Signal</keyword>
<dbReference type="Pfam" id="PF13405">
    <property type="entry name" value="EF-hand_6"/>
    <property type="match status" value="1"/>
</dbReference>
<feature type="domain" description="EF-hand" evidence="3">
    <location>
        <begin position="49"/>
        <end position="75"/>
    </location>
</feature>
<organism evidence="4 5">
    <name type="scientific">Crassostrea virginica</name>
    <name type="common">Eastern oyster</name>
    <dbReference type="NCBI Taxonomy" id="6565"/>
    <lineage>
        <taxon>Eukaryota</taxon>
        <taxon>Metazoa</taxon>
        <taxon>Spiralia</taxon>
        <taxon>Lophotrochozoa</taxon>
        <taxon>Mollusca</taxon>
        <taxon>Bivalvia</taxon>
        <taxon>Autobranchia</taxon>
        <taxon>Pteriomorphia</taxon>
        <taxon>Ostreida</taxon>
        <taxon>Ostreoidea</taxon>
        <taxon>Ostreidae</taxon>
        <taxon>Crassostrea</taxon>
    </lineage>
</organism>
<evidence type="ECO:0000256" key="2">
    <source>
        <dbReference type="SAM" id="SignalP"/>
    </source>
</evidence>
<name>A0A8B8AW49_CRAVI</name>
<dbReference type="InterPro" id="IPR018247">
    <property type="entry name" value="EF_Hand_1_Ca_BS"/>
</dbReference>
<keyword evidence="1" id="KW-0106">Calcium</keyword>
<dbReference type="KEGG" id="cvn:111105415"/>
<dbReference type="AlphaFoldDB" id="A0A8B8AW49"/>
<dbReference type="Pfam" id="PF13202">
    <property type="entry name" value="EF-hand_5"/>
    <property type="match status" value="1"/>
</dbReference>